<comment type="similarity">
    <text evidence="2">Belongs to the outer membrane factor (OMF) (TC 1.B.17) family.</text>
</comment>
<dbReference type="SUPFAM" id="SSF56954">
    <property type="entry name" value="Outer membrane efflux proteins (OEP)"/>
    <property type="match status" value="1"/>
</dbReference>
<dbReference type="GO" id="GO:0015562">
    <property type="term" value="F:efflux transmembrane transporter activity"/>
    <property type="evidence" value="ECO:0007669"/>
    <property type="project" value="InterPro"/>
</dbReference>
<keyword evidence="5" id="KW-0812">Transmembrane</keyword>
<dbReference type="PATRIC" id="fig|1255043.3.peg.2014"/>
<evidence type="ECO:0000256" key="8">
    <source>
        <dbReference type="SAM" id="Coils"/>
    </source>
</evidence>
<dbReference type="PANTHER" id="PTHR30026">
    <property type="entry name" value="OUTER MEMBRANE PROTEIN TOLC"/>
    <property type="match status" value="1"/>
</dbReference>
<keyword evidence="8" id="KW-0175">Coiled coil</keyword>
<evidence type="ECO:0000256" key="2">
    <source>
        <dbReference type="ARBA" id="ARBA00007613"/>
    </source>
</evidence>
<reference evidence="9" key="1">
    <citation type="submission" date="2015-12" db="EMBL/GenBank/DDBJ databases">
        <authorList>
            <person name="Tikhonova T.V."/>
            <person name="Pavlov A.R."/>
            <person name="Beletsky A.V."/>
            <person name="Mardanov A.V."/>
            <person name="Sorokin D.Y."/>
            <person name="Ravin N.V."/>
            <person name="Popov V.O."/>
        </authorList>
    </citation>
    <scope>NUCLEOTIDE SEQUENCE</scope>
    <source>
        <strain evidence="9">DSM 14787</strain>
    </source>
</reference>
<evidence type="ECO:0000256" key="3">
    <source>
        <dbReference type="ARBA" id="ARBA00022448"/>
    </source>
</evidence>
<dbReference type="STRING" id="1255043.TVNIR_1992"/>
<protein>
    <submittedName>
        <fullName evidence="9">Outer membrane efflux protein</fullName>
    </submittedName>
</protein>
<evidence type="ECO:0000313" key="9">
    <source>
        <dbReference type="EMBL" id="AGA33653.1"/>
    </source>
</evidence>
<dbReference type="AlphaFoldDB" id="L0DX79"/>
<organism evidence="9 10">
    <name type="scientific">Thioalkalivibrio nitratireducens (strain DSM 14787 / UNIQEM 213 / ALEN2)</name>
    <dbReference type="NCBI Taxonomy" id="1255043"/>
    <lineage>
        <taxon>Bacteria</taxon>
        <taxon>Pseudomonadati</taxon>
        <taxon>Pseudomonadota</taxon>
        <taxon>Gammaproteobacteria</taxon>
        <taxon>Chromatiales</taxon>
        <taxon>Ectothiorhodospiraceae</taxon>
        <taxon>Thioalkalivibrio</taxon>
    </lineage>
</organism>
<dbReference type="PANTHER" id="PTHR30026:SF22">
    <property type="entry name" value="OUTER MEMBRANE EFFLUX PROTEIN"/>
    <property type="match status" value="1"/>
</dbReference>
<dbReference type="RefSeq" id="WP_015258780.1">
    <property type="nucleotide sequence ID" value="NC_019902.2"/>
</dbReference>
<gene>
    <name evidence="9" type="ordered locus">TVNIR_1992</name>
</gene>
<dbReference type="Proteomes" id="UP000010809">
    <property type="component" value="Chromosome"/>
</dbReference>
<dbReference type="Gene3D" id="1.20.1600.10">
    <property type="entry name" value="Outer membrane efflux proteins (OEP)"/>
    <property type="match status" value="1"/>
</dbReference>
<proteinExistence type="inferred from homology"/>
<dbReference type="Pfam" id="PF02321">
    <property type="entry name" value="OEP"/>
    <property type="match status" value="2"/>
</dbReference>
<evidence type="ECO:0000256" key="1">
    <source>
        <dbReference type="ARBA" id="ARBA00004442"/>
    </source>
</evidence>
<dbReference type="HOGENOM" id="CLU_012817_0_3_6"/>
<evidence type="ECO:0000256" key="7">
    <source>
        <dbReference type="ARBA" id="ARBA00023237"/>
    </source>
</evidence>
<dbReference type="GO" id="GO:0015288">
    <property type="term" value="F:porin activity"/>
    <property type="evidence" value="ECO:0007669"/>
    <property type="project" value="TreeGrafter"/>
</dbReference>
<keyword evidence="3" id="KW-0813">Transport</keyword>
<keyword evidence="10" id="KW-1185">Reference proteome</keyword>
<dbReference type="eggNOG" id="COG1538">
    <property type="taxonomic scope" value="Bacteria"/>
</dbReference>
<evidence type="ECO:0000313" key="10">
    <source>
        <dbReference type="Proteomes" id="UP000010809"/>
    </source>
</evidence>
<dbReference type="KEGG" id="tni:TVNIR_1992"/>
<keyword evidence="7" id="KW-0998">Cell outer membrane</keyword>
<dbReference type="InterPro" id="IPR051906">
    <property type="entry name" value="TolC-like"/>
</dbReference>
<dbReference type="EMBL" id="CP003989">
    <property type="protein sequence ID" value="AGA33653.1"/>
    <property type="molecule type" value="Genomic_DNA"/>
</dbReference>
<evidence type="ECO:0000256" key="5">
    <source>
        <dbReference type="ARBA" id="ARBA00022692"/>
    </source>
</evidence>
<dbReference type="GO" id="GO:0009279">
    <property type="term" value="C:cell outer membrane"/>
    <property type="evidence" value="ECO:0007669"/>
    <property type="project" value="UniProtKB-SubCell"/>
</dbReference>
<dbReference type="InterPro" id="IPR003423">
    <property type="entry name" value="OMP_efflux"/>
</dbReference>
<keyword evidence="4" id="KW-1134">Transmembrane beta strand</keyword>
<name>L0DX79_THIND</name>
<sequence length="419" mass="45380">MLLIAAPLMAQNQAPPLGMTAAVTQAVETDPSVTEALAQLLEQGEAVAVARSAYFPQVTVGTRSEFNSSLNRNVNVASVTASQLLYDFNKTGSAVDQASAGKQRRHAELLEAVDRVAEDTGNAVIEVQRNHALLAVAEDQVQGVSSLVELTRRRARDGAAARSDVRQAAARQDAAAVVRSEIASALADAMSRLRVYVPLDSPEVLDPDLPAPVARACATVGDEIDDLPRMQAARAVREEAKAQRDAARAAGLPTVSLDLRVDRFFDSALDDQTASSVLLNVRSDLFRGGANRAHQAAARYRQQAADAAGESVHIRARQVLDDARRTAADLQDRIATLERRIEHLAETRDLYRTQHLSLGTRSLLDLLNVEQEYHQARFDALNAVYDLRRIQVDCLASGGELRQAFALDTTRVQGVEVLP</sequence>
<evidence type="ECO:0000256" key="6">
    <source>
        <dbReference type="ARBA" id="ARBA00023136"/>
    </source>
</evidence>
<dbReference type="GO" id="GO:1990281">
    <property type="term" value="C:efflux pump complex"/>
    <property type="evidence" value="ECO:0007669"/>
    <property type="project" value="TreeGrafter"/>
</dbReference>
<accession>L0DX79</accession>
<comment type="subcellular location">
    <subcellularLocation>
        <location evidence="1">Cell outer membrane</location>
    </subcellularLocation>
</comment>
<feature type="coiled-coil region" evidence="8">
    <location>
        <begin position="313"/>
        <end position="354"/>
    </location>
</feature>
<evidence type="ECO:0000256" key="4">
    <source>
        <dbReference type="ARBA" id="ARBA00022452"/>
    </source>
</evidence>
<keyword evidence="6" id="KW-0472">Membrane</keyword>